<organism evidence="2 3">
    <name type="scientific">Amycolatopsis lexingtonensis</name>
    <dbReference type="NCBI Taxonomy" id="218822"/>
    <lineage>
        <taxon>Bacteria</taxon>
        <taxon>Bacillati</taxon>
        <taxon>Actinomycetota</taxon>
        <taxon>Actinomycetes</taxon>
        <taxon>Pseudonocardiales</taxon>
        <taxon>Pseudonocardiaceae</taxon>
        <taxon>Amycolatopsis</taxon>
    </lineage>
</organism>
<dbReference type="EMBL" id="JADBEG010000001">
    <property type="protein sequence ID" value="MBE1494080.1"/>
    <property type="molecule type" value="Genomic_DNA"/>
</dbReference>
<evidence type="ECO:0000313" key="2">
    <source>
        <dbReference type="EMBL" id="MBE1494080.1"/>
    </source>
</evidence>
<feature type="region of interest" description="Disordered" evidence="1">
    <location>
        <begin position="221"/>
        <end position="243"/>
    </location>
</feature>
<sequence length="243" mass="24254">MFVVLEVRGGGAGGGGRARGIPGVRTAAELKQPSSEAPAAAGSLPVTPALAELLPGGGLRRGTTLSVSGSTALVLALLAEATQQGSGSAIAGMPELGVTAAAELGIDLDRFALVPNPGAGVVAVVSALIDGFDLVVLGLGAVRGVQPQLARKLAGRVRNRGAVLITAGASPGVDLELHVSRRKWRGLTDDRFGHLEYRDVVVTRRGRGGAARPQTVALKLPGPGGAAAAGRPLARRGLTEAAG</sequence>
<protein>
    <recommendedName>
        <fullName evidence="4">Recombinase A</fullName>
    </recommendedName>
</protein>
<reference evidence="2 3" key="1">
    <citation type="submission" date="2020-10" db="EMBL/GenBank/DDBJ databases">
        <title>Sequencing the genomes of 1000 actinobacteria strains.</title>
        <authorList>
            <person name="Klenk H.-P."/>
        </authorList>
    </citation>
    <scope>NUCLEOTIDE SEQUENCE [LARGE SCALE GENOMIC DNA]</scope>
    <source>
        <strain evidence="2 3">DSM 44653</strain>
    </source>
</reference>
<accession>A0ABR9HT25</accession>
<keyword evidence="3" id="KW-1185">Reference proteome</keyword>
<name>A0ABR9HT25_9PSEU</name>
<gene>
    <name evidence="2" type="ORF">H4696_001180</name>
</gene>
<dbReference type="Proteomes" id="UP000631670">
    <property type="component" value="Unassembled WGS sequence"/>
</dbReference>
<dbReference type="RefSeq" id="WP_249027077.1">
    <property type="nucleotide sequence ID" value="NZ_JADBEG010000001.1"/>
</dbReference>
<evidence type="ECO:0000256" key="1">
    <source>
        <dbReference type="SAM" id="MobiDB-lite"/>
    </source>
</evidence>
<proteinExistence type="predicted"/>
<evidence type="ECO:0000313" key="3">
    <source>
        <dbReference type="Proteomes" id="UP000631670"/>
    </source>
</evidence>
<evidence type="ECO:0008006" key="4">
    <source>
        <dbReference type="Google" id="ProtNLM"/>
    </source>
</evidence>
<comment type="caution">
    <text evidence="2">The sequence shown here is derived from an EMBL/GenBank/DDBJ whole genome shotgun (WGS) entry which is preliminary data.</text>
</comment>